<dbReference type="Pfam" id="PF06723">
    <property type="entry name" value="MreB_Mbl"/>
    <property type="match status" value="1"/>
</dbReference>
<protein>
    <recommendedName>
        <fullName evidence="6">Cell shape-determining protein MreB</fullName>
    </recommendedName>
</protein>
<comment type="subunit">
    <text evidence="6">Forms polymers.</text>
</comment>
<dbReference type="NCBIfam" id="NF010539">
    <property type="entry name" value="PRK13927.1"/>
    <property type="match status" value="1"/>
</dbReference>
<evidence type="ECO:0000313" key="8">
    <source>
        <dbReference type="Proteomes" id="UP000298213"/>
    </source>
</evidence>
<comment type="function">
    <text evidence="6">Forms membrane-associated dynamic filaments that are essential for cell shape determination. Acts by regulating cell wall synthesis and cell elongation, and thus cell shape. A feedback loop between cell geometry and MreB localization may maintain elongated cell shape by targeting cell wall growth to regions of negative cell wall curvature.</text>
</comment>
<dbReference type="AlphaFoldDB" id="A0A4Y8ZRU2"/>
<name>A0A4Y8ZRU2_9SPHN</name>
<keyword evidence="8" id="KW-1185">Reference proteome</keyword>
<evidence type="ECO:0000256" key="4">
    <source>
        <dbReference type="ARBA" id="ARBA00022960"/>
    </source>
</evidence>
<accession>A0A4Y8ZRU2</accession>
<evidence type="ECO:0000256" key="6">
    <source>
        <dbReference type="HAMAP-Rule" id="MF_02207"/>
    </source>
</evidence>
<dbReference type="PANTHER" id="PTHR42749">
    <property type="entry name" value="CELL SHAPE-DETERMINING PROTEIN MREB"/>
    <property type="match status" value="1"/>
</dbReference>
<comment type="similarity">
    <text evidence="5 6">Belongs to the FtsA/MreB family.</text>
</comment>
<organism evidence="7 8">
    <name type="scientific">Sphingomonas parva</name>
    <dbReference type="NCBI Taxonomy" id="2555898"/>
    <lineage>
        <taxon>Bacteria</taxon>
        <taxon>Pseudomonadati</taxon>
        <taxon>Pseudomonadota</taxon>
        <taxon>Alphaproteobacteria</taxon>
        <taxon>Sphingomonadales</taxon>
        <taxon>Sphingomonadaceae</taxon>
        <taxon>Sphingomonas</taxon>
    </lineage>
</organism>
<evidence type="ECO:0000256" key="1">
    <source>
        <dbReference type="ARBA" id="ARBA00022490"/>
    </source>
</evidence>
<dbReference type="SUPFAM" id="SSF53067">
    <property type="entry name" value="Actin-like ATPase domain"/>
    <property type="match status" value="2"/>
</dbReference>
<reference evidence="7 8" key="1">
    <citation type="submission" date="2019-03" db="EMBL/GenBank/DDBJ databases">
        <title>Genome sequence of Sphingomonas sp. 17J27-24.</title>
        <authorList>
            <person name="Kim M."/>
            <person name="Maeng S."/>
            <person name="Sathiyaraj S."/>
        </authorList>
    </citation>
    <scope>NUCLEOTIDE SEQUENCE [LARGE SCALE GENOMIC DNA]</scope>
    <source>
        <strain evidence="7 8">17J27-24</strain>
    </source>
</reference>
<dbReference type="OrthoDB" id="7467279at2"/>
<dbReference type="Gene3D" id="3.30.420.40">
    <property type="match status" value="2"/>
</dbReference>
<dbReference type="HAMAP" id="MF_02207">
    <property type="entry name" value="MreB"/>
    <property type="match status" value="1"/>
</dbReference>
<dbReference type="InterPro" id="IPR004753">
    <property type="entry name" value="MreB"/>
</dbReference>
<evidence type="ECO:0000256" key="2">
    <source>
        <dbReference type="ARBA" id="ARBA00022741"/>
    </source>
</evidence>
<keyword evidence="1 6" id="KW-0963">Cytoplasm</keyword>
<keyword evidence="4 6" id="KW-0133">Cell shape</keyword>
<dbReference type="Proteomes" id="UP000298213">
    <property type="component" value="Unassembled WGS sequence"/>
</dbReference>
<sequence length="334" mass="34924">MFHIQRGVAPRADLAIDLGTANTLVVGRGAGIIFNEPTLCCFRAGGQAPELVAAGRQAQDLSGRVAKPLRIVRPLKNGVLSDMTAASALIRYAVRRHRSGWRLGRPRALIGVPADATQAERSALEAAARDAGLAEPRLVAEPFVSAVGAGLPVDAPRGTMIVDCGAGTTEVAVISLGGICVSRSVRGGSDGLDQAIVDHLHLKHRFDIGPATAERLKRELSSLLETGEADRMVPVCGLDMAEGLPSTISVPAAELMRIWNRYIESIVSAVRDALSRTPPGLAEDIHEDGITLTGGAAMTGLLARRIAEETGLPTHVAETPLDSVAAGLARMIDG</sequence>
<dbReference type="EMBL" id="SPDV01000021">
    <property type="protein sequence ID" value="TFI58012.1"/>
    <property type="molecule type" value="Genomic_DNA"/>
</dbReference>
<gene>
    <name evidence="6" type="primary">mreB</name>
    <name evidence="7" type="ORF">E2493_12520</name>
</gene>
<keyword evidence="3 6" id="KW-0067">ATP-binding</keyword>
<dbReference type="GO" id="GO:0008360">
    <property type="term" value="P:regulation of cell shape"/>
    <property type="evidence" value="ECO:0007669"/>
    <property type="project" value="UniProtKB-UniRule"/>
</dbReference>
<dbReference type="PANTHER" id="PTHR42749:SF1">
    <property type="entry name" value="CELL SHAPE-DETERMINING PROTEIN MREB"/>
    <property type="match status" value="1"/>
</dbReference>
<evidence type="ECO:0000256" key="5">
    <source>
        <dbReference type="ARBA" id="ARBA00023458"/>
    </source>
</evidence>
<dbReference type="GO" id="GO:0000902">
    <property type="term" value="P:cell morphogenesis"/>
    <property type="evidence" value="ECO:0007669"/>
    <property type="project" value="InterPro"/>
</dbReference>
<dbReference type="PRINTS" id="PR01652">
    <property type="entry name" value="SHAPEPROTEIN"/>
</dbReference>
<keyword evidence="2 6" id="KW-0547">Nucleotide-binding</keyword>
<dbReference type="GO" id="GO:0005737">
    <property type="term" value="C:cytoplasm"/>
    <property type="evidence" value="ECO:0007669"/>
    <property type="project" value="UniProtKB-SubCell"/>
</dbReference>
<proteinExistence type="inferred from homology"/>
<feature type="binding site" evidence="6">
    <location>
        <begin position="20"/>
        <end position="22"/>
    </location>
    <ligand>
        <name>ATP</name>
        <dbReference type="ChEBI" id="CHEBI:30616"/>
    </ligand>
</feature>
<dbReference type="GO" id="GO:0005524">
    <property type="term" value="F:ATP binding"/>
    <property type="evidence" value="ECO:0007669"/>
    <property type="project" value="UniProtKB-KW"/>
</dbReference>
<evidence type="ECO:0000256" key="3">
    <source>
        <dbReference type="ARBA" id="ARBA00022840"/>
    </source>
</evidence>
<dbReference type="RefSeq" id="WP_135087272.1">
    <property type="nucleotide sequence ID" value="NZ_SPDV01000021.1"/>
</dbReference>
<feature type="binding site" evidence="6">
    <location>
        <begin position="166"/>
        <end position="168"/>
    </location>
    <ligand>
        <name>ATP</name>
        <dbReference type="ChEBI" id="CHEBI:30616"/>
    </ligand>
</feature>
<comment type="caution">
    <text evidence="7">The sequence shown here is derived from an EMBL/GenBank/DDBJ whole genome shotgun (WGS) entry which is preliminary data.</text>
</comment>
<comment type="caution">
    <text evidence="6">Lacks conserved residue(s) required for the propagation of feature annotation.</text>
</comment>
<feature type="binding site" evidence="6">
    <location>
        <begin position="214"/>
        <end position="217"/>
    </location>
    <ligand>
        <name>ATP</name>
        <dbReference type="ChEBI" id="CHEBI:30616"/>
    </ligand>
</feature>
<comment type="subcellular location">
    <subcellularLocation>
        <location evidence="6">Cytoplasm</location>
    </subcellularLocation>
    <text evidence="6">Membrane-associated.</text>
</comment>
<dbReference type="InterPro" id="IPR043129">
    <property type="entry name" value="ATPase_NBD"/>
</dbReference>
<dbReference type="CDD" id="cd10225">
    <property type="entry name" value="ASKHA_NBD_MreB-like"/>
    <property type="match status" value="1"/>
</dbReference>
<dbReference type="InterPro" id="IPR056546">
    <property type="entry name" value="MreB_MamK-like"/>
</dbReference>
<evidence type="ECO:0000313" key="7">
    <source>
        <dbReference type="EMBL" id="TFI58012.1"/>
    </source>
</evidence>